<feature type="domain" description="ABC transporter" evidence="8">
    <location>
        <begin position="2"/>
        <end position="236"/>
    </location>
</feature>
<dbReference type="InterPro" id="IPR003593">
    <property type="entry name" value="AAA+_ATPase"/>
</dbReference>
<dbReference type="PROSITE" id="PS50893">
    <property type="entry name" value="ABC_TRANSPORTER_2"/>
    <property type="match status" value="1"/>
</dbReference>
<dbReference type="InterPro" id="IPR017871">
    <property type="entry name" value="ABC_transporter-like_CS"/>
</dbReference>
<keyword evidence="3" id="KW-0813">Transport</keyword>
<dbReference type="InterPro" id="IPR050086">
    <property type="entry name" value="MetN_ABC_transporter-like"/>
</dbReference>
<dbReference type="PANTHER" id="PTHR43166:SF9">
    <property type="entry name" value="GLUTAMATE_ASPARTATE IMPORT ATP-BINDING PROTEIN GLTL"/>
    <property type="match status" value="1"/>
</dbReference>
<dbReference type="EMBL" id="FOZC01000005">
    <property type="protein sequence ID" value="SFR73813.1"/>
    <property type="molecule type" value="Genomic_DNA"/>
</dbReference>
<comment type="similarity">
    <text evidence="2">Belongs to the ABC transporter superfamily.</text>
</comment>
<dbReference type="GO" id="GO:0016887">
    <property type="term" value="F:ATP hydrolysis activity"/>
    <property type="evidence" value="ECO:0007669"/>
    <property type="project" value="InterPro"/>
</dbReference>
<keyword evidence="6 9" id="KW-0067">ATP-binding</keyword>
<evidence type="ECO:0000256" key="4">
    <source>
        <dbReference type="ARBA" id="ARBA00022475"/>
    </source>
</evidence>
<dbReference type="Proteomes" id="UP000214760">
    <property type="component" value="Unassembled WGS sequence"/>
</dbReference>
<dbReference type="InterPro" id="IPR027417">
    <property type="entry name" value="P-loop_NTPase"/>
</dbReference>
<sequence>MIEIRSITKQFQTATPLKDLSVTIHRGDVISVIGPSGTGKSTLIRCINLLDPPTSGQILFEGEDITAKGYDIKKARQKIGMVFQSFNLFGHLTVIENLMLAPMELKGKSRQEAYDKAMELLQRVGLREKALRYPDELSGGQKQRVAIARCLCMDPDVILLDEPTSALDPAMVSEVQAVIRDLSKSGKTMMIVTHEMNFARAISNRVFYMDQGGIYEEGTPEEIFDNPKKERTRRFIKRLKVFEKVIDGRDYDFIGFHAELDKYLMQNDVKPALKYRIRLSLEELLQQILFPEFEKPDIHVEVEYAAHDEKCRIAVTYRGKAFDINNTENELSLAMLKSTAENMAYSYCDDPEKTNRLEIDIRGGFEKITGGGVTFGSILKNT</sequence>
<evidence type="ECO:0000259" key="8">
    <source>
        <dbReference type="PROSITE" id="PS50893"/>
    </source>
</evidence>
<keyword evidence="5" id="KW-0547">Nucleotide-binding</keyword>
<name>A0A1I6J498_9FIRM</name>
<dbReference type="SUPFAM" id="SSF52540">
    <property type="entry name" value="P-loop containing nucleoside triphosphate hydrolases"/>
    <property type="match status" value="1"/>
</dbReference>
<evidence type="ECO:0000256" key="7">
    <source>
        <dbReference type="ARBA" id="ARBA00023136"/>
    </source>
</evidence>
<evidence type="ECO:0000256" key="1">
    <source>
        <dbReference type="ARBA" id="ARBA00004202"/>
    </source>
</evidence>
<dbReference type="FunFam" id="3.40.50.300:FF:000020">
    <property type="entry name" value="Amino acid ABC transporter ATP-binding component"/>
    <property type="match status" value="1"/>
</dbReference>
<evidence type="ECO:0000313" key="9">
    <source>
        <dbReference type="EMBL" id="SFR73813.1"/>
    </source>
</evidence>
<evidence type="ECO:0000313" key="10">
    <source>
        <dbReference type="Proteomes" id="UP000214760"/>
    </source>
</evidence>
<accession>A0A1I6J498</accession>
<protein>
    <submittedName>
        <fullName evidence="9">Polar amino acid transport system ATP-binding protein</fullName>
    </submittedName>
</protein>
<dbReference type="PROSITE" id="PS00211">
    <property type="entry name" value="ABC_TRANSPORTER_1"/>
    <property type="match status" value="1"/>
</dbReference>
<dbReference type="GO" id="GO:0005886">
    <property type="term" value="C:plasma membrane"/>
    <property type="evidence" value="ECO:0007669"/>
    <property type="project" value="UniProtKB-SubCell"/>
</dbReference>
<dbReference type="Gene3D" id="3.40.50.300">
    <property type="entry name" value="P-loop containing nucleotide triphosphate hydrolases"/>
    <property type="match status" value="1"/>
</dbReference>
<evidence type="ECO:0000256" key="2">
    <source>
        <dbReference type="ARBA" id="ARBA00005417"/>
    </source>
</evidence>
<gene>
    <name evidence="9" type="ORF">SAMN02910262_01174</name>
</gene>
<dbReference type="SMART" id="SM00382">
    <property type="entry name" value="AAA"/>
    <property type="match status" value="1"/>
</dbReference>
<evidence type="ECO:0000256" key="6">
    <source>
        <dbReference type="ARBA" id="ARBA00022840"/>
    </source>
</evidence>
<dbReference type="GO" id="GO:0005524">
    <property type="term" value="F:ATP binding"/>
    <property type="evidence" value="ECO:0007669"/>
    <property type="project" value="UniProtKB-KW"/>
</dbReference>
<evidence type="ECO:0000256" key="5">
    <source>
        <dbReference type="ARBA" id="ARBA00022741"/>
    </source>
</evidence>
<reference evidence="9 10" key="1">
    <citation type="submission" date="2016-10" db="EMBL/GenBank/DDBJ databases">
        <authorList>
            <person name="de Groot N.N."/>
        </authorList>
    </citation>
    <scope>NUCLEOTIDE SEQUENCE [LARGE SCALE GENOMIC DNA]</scope>
    <source>
        <strain evidence="9 10">F</strain>
    </source>
</reference>
<proteinExistence type="inferred from homology"/>
<dbReference type="CDD" id="cd03262">
    <property type="entry name" value="ABC_HisP_GlnQ"/>
    <property type="match status" value="1"/>
</dbReference>
<organism evidence="9 10">
    <name type="scientific">[Clostridium] aminophilum</name>
    <dbReference type="NCBI Taxonomy" id="1526"/>
    <lineage>
        <taxon>Bacteria</taxon>
        <taxon>Bacillati</taxon>
        <taxon>Bacillota</taxon>
        <taxon>Clostridia</taxon>
        <taxon>Lachnospirales</taxon>
        <taxon>Lachnospiraceae</taxon>
    </lineage>
</organism>
<keyword evidence="4" id="KW-1003">Cell membrane</keyword>
<dbReference type="AlphaFoldDB" id="A0A1I6J498"/>
<evidence type="ECO:0000256" key="3">
    <source>
        <dbReference type="ARBA" id="ARBA00022448"/>
    </source>
</evidence>
<keyword evidence="7" id="KW-0472">Membrane</keyword>
<comment type="subcellular location">
    <subcellularLocation>
        <location evidence="1">Cell membrane</location>
        <topology evidence="1">Peripheral membrane protein</topology>
    </subcellularLocation>
</comment>
<dbReference type="Pfam" id="PF00005">
    <property type="entry name" value="ABC_tran"/>
    <property type="match status" value="1"/>
</dbReference>
<dbReference type="InterPro" id="IPR003439">
    <property type="entry name" value="ABC_transporter-like_ATP-bd"/>
</dbReference>
<dbReference type="PANTHER" id="PTHR43166">
    <property type="entry name" value="AMINO ACID IMPORT ATP-BINDING PROTEIN"/>
    <property type="match status" value="1"/>
</dbReference>